<sequence length="250" mass="27124">MARLSRRLRNGSSRRNRPTEEAVAPPPAITPSNQYGRPTAQTVAPTSPPTLHNSVIGKAVGIVGHVGGRIVAVMNENVPTGAIITAHTDPDTIFIVEASPVEGSEPMVTFRIDGTRFYLTQNPFGDVARAQLLETLISAESFPFPAEVLREITEFAVGAGTRDGNFEGAGFDYTPMNALHLQEPPGILQSFVLERVGQSVVGLNHIGIRSPFGKYWRSQHWDHTVSQSPHCLGDETWRFSRATSVPTSSV</sequence>
<feature type="compositionally biased region" description="Polar residues" evidence="1">
    <location>
        <begin position="30"/>
        <end position="50"/>
    </location>
</feature>
<dbReference type="EMBL" id="HBIM01013659">
    <property type="protein sequence ID" value="CAE0413787.1"/>
    <property type="molecule type" value="Transcribed_RNA"/>
</dbReference>
<evidence type="ECO:0000256" key="1">
    <source>
        <dbReference type="SAM" id="MobiDB-lite"/>
    </source>
</evidence>
<dbReference type="AlphaFoldDB" id="A0A7S3L7U1"/>
<reference evidence="2" key="1">
    <citation type="submission" date="2021-01" db="EMBL/GenBank/DDBJ databases">
        <authorList>
            <person name="Corre E."/>
            <person name="Pelletier E."/>
            <person name="Niang G."/>
            <person name="Scheremetjew M."/>
            <person name="Finn R."/>
            <person name="Kale V."/>
            <person name="Holt S."/>
            <person name="Cochrane G."/>
            <person name="Meng A."/>
            <person name="Brown T."/>
            <person name="Cohen L."/>
        </authorList>
    </citation>
    <scope>NUCLEOTIDE SEQUENCE</scope>
    <source>
        <strain evidence="2">CCMP127</strain>
    </source>
</reference>
<name>A0A7S3L7U1_9STRA</name>
<proteinExistence type="predicted"/>
<feature type="compositionally biased region" description="Basic residues" evidence="1">
    <location>
        <begin position="1"/>
        <end position="16"/>
    </location>
</feature>
<feature type="region of interest" description="Disordered" evidence="1">
    <location>
        <begin position="1"/>
        <end position="50"/>
    </location>
</feature>
<protein>
    <submittedName>
        <fullName evidence="2">Uncharacterized protein</fullName>
    </submittedName>
</protein>
<organism evidence="2">
    <name type="scientific">Amphora coffeiformis</name>
    <dbReference type="NCBI Taxonomy" id="265554"/>
    <lineage>
        <taxon>Eukaryota</taxon>
        <taxon>Sar</taxon>
        <taxon>Stramenopiles</taxon>
        <taxon>Ochrophyta</taxon>
        <taxon>Bacillariophyta</taxon>
        <taxon>Bacillariophyceae</taxon>
        <taxon>Bacillariophycidae</taxon>
        <taxon>Thalassiophysales</taxon>
        <taxon>Catenulaceae</taxon>
        <taxon>Amphora</taxon>
    </lineage>
</organism>
<evidence type="ECO:0000313" key="2">
    <source>
        <dbReference type="EMBL" id="CAE0413787.1"/>
    </source>
</evidence>
<gene>
    <name evidence="2" type="ORF">ACOF00016_LOCUS11031</name>
</gene>
<accession>A0A7S3L7U1</accession>